<sequence>MALQIGGLLMEMDAQNFKDLLFPFLA</sequence>
<organism evidence="1 2">
    <name type="scientific">Senna tora</name>
    <dbReference type="NCBI Taxonomy" id="362788"/>
    <lineage>
        <taxon>Eukaryota</taxon>
        <taxon>Viridiplantae</taxon>
        <taxon>Streptophyta</taxon>
        <taxon>Embryophyta</taxon>
        <taxon>Tracheophyta</taxon>
        <taxon>Spermatophyta</taxon>
        <taxon>Magnoliopsida</taxon>
        <taxon>eudicotyledons</taxon>
        <taxon>Gunneridae</taxon>
        <taxon>Pentapetalae</taxon>
        <taxon>rosids</taxon>
        <taxon>fabids</taxon>
        <taxon>Fabales</taxon>
        <taxon>Fabaceae</taxon>
        <taxon>Caesalpinioideae</taxon>
        <taxon>Cassia clade</taxon>
        <taxon>Senna</taxon>
    </lineage>
</organism>
<reference evidence="1" key="1">
    <citation type="submission" date="2020-09" db="EMBL/GenBank/DDBJ databases">
        <title>Genome-Enabled Discovery of Anthraquinone Biosynthesis in Senna tora.</title>
        <authorList>
            <person name="Kang S.-H."/>
            <person name="Pandey R.P."/>
            <person name="Lee C.-M."/>
            <person name="Sim J.-S."/>
            <person name="Jeong J.-T."/>
            <person name="Choi B.-S."/>
            <person name="Jung M."/>
            <person name="Ginzburg D."/>
            <person name="Zhao K."/>
            <person name="Won S.Y."/>
            <person name="Oh T.-J."/>
            <person name="Yu Y."/>
            <person name="Kim N.-H."/>
            <person name="Lee O.R."/>
            <person name="Lee T.-H."/>
            <person name="Bashyal P."/>
            <person name="Kim T.-S."/>
            <person name="Lee W.-H."/>
            <person name="Kawkins C."/>
            <person name="Kim C.-K."/>
            <person name="Kim J.S."/>
            <person name="Ahn B.O."/>
            <person name="Rhee S.Y."/>
            <person name="Sohng J.K."/>
        </authorList>
    </citation>
    <scope>NUCLEOTIDE SEQUENCE</scope>
    <source>
        <tissue evidence="1">Leaf</tissue>
    </source>
</reference>
<dbReference type="EMBL" id="JAAIUW010000009">
    <property type="protein sequence ID" value="KAF7815001.1"/>
    <property type="molecule type" value="Genomic_DNA"/>
</dbReference>
<comment type="caution">
    <text evidence="1">The sequence shown here is derived from an EMBL/GenBank/DDBJ whole genome shotgun (WGS) entry which is preliminary data.</text>
</comment>
<name>A0A834WDA4_9FABA</name>
<evidence type="ECO:0000313" key="1">
    <source>
        <dbReference type="EMBL" id="KAF7815001.1"/>
    </source>
</evidence>
<gene>
    <name evidence="1" type="ORF">G2W53_028970</name>
</gene>
<accession>A0A834WDA4</accession>
<evidence type="ECO:0000313" key="2">
    <source>
        <dbReference type="Proteomes" id="UP000634136"/>
    </source>
</evidence>
<keyword evidence="2" id="KW-1185">Reference proteome</keyword>
<proteinExistence type="predicted"/>
<dbReference type="Proteomes" id="UP000634136">
    <property type="component" value="Unassembled WGS sequence"/>
</dbReference>
<dbReference type="AlphaFoldDB" id="A0A834WDA4"/>
<protein>
    <submittedName>
        <fullName evidence="1">Uncharacterized protein</fullName>
    </submittedName>
</protein>